<dbReference type="InterPro" id="IPR039425">
    <property type="entry name" value="RNA_pol_sigma-70-like"/>
</dbReference>
<keyword evidence="5" id="KW-0804">Transcription</keyword>
<protein>
    <submittedName>
        <fullName evidence="8">ECF RNA polymerase sigma factor SigK</fullName>
    </submittedName>
</protein>
<dbReference type="InterPro" id="IPR036388">
    <property type="entry name" value="WH-like_DNA-bd_sf"/>
</dbReference>
<keyword evidence="9" id="KW-1185">Reference proteome</keyword>
<dbReference type="InterPro" id="IPR014284">
    <property type="entry name" value="RNA_pol_sigma-70_dom"/>
</dbReference>
<evidence type="ECO:0000313" key="9">
    <source>
        <dbReference type="Proteomes" id="UP000467148"/>
    </source>
</evidence>
<dbReference type="AlphaFoldDB" id="A0A7I7TCJ5"/>
<evidence type="ECO:0000259" key="6">
    <source>
        <dbReference type="Pfam" id="PF04542"/>
    </source>
</evidence>
<dbReference type="InterPro" id="IPR007630">
    <property type="entry name" value="RNA_pol_sigma70_r4"/>
</dbReference>
<dbReference type="PANTHER" id="PTHR43133:SF66">
    <property type="entry name" value="ECF RNA POLYMERASE SIGMA FACTOR SIGK"/>
    <property type="match status" value="1"/>
</dbReference>
<evidence type="ECO:0000256" key="5">
    <source>
        <dbReference type="ARBA" id="ARBA00023163"/>
    </source>
</evidence>
<evidence type="ECO:0000259" key="7">
    <source>
        <dbReference type="Pfam" id="PF04545"/>
    </source>
</evidence>
<feature type="domain" description="RNA polymerase sigma-70 region 4" evidence="7">
    <location>
        <begin position="172"/>
        <end position="220"/>
    </location>
</feature>
<dbReference type="GO" id="GO:0006352">
    <property type="term" value="P:DNA-templated transcription initiation"/>
    <property type="evidence" value="ECO:0007669"/>
    <property type="project" value="InterPro"/>
</dbReference>
<keyword evidence="4" id="KW-0238">DNA-binding</keyword>
<dbReference type="GO" id="GO:0003677">
    <property type="term" value="F:DNA binding"/>
    <property type="evidence" value="ECO:0007669"/>
    <property type="project" value="UniProtKB-KW"/>
</dbReference>
<dbReference type="PANTHER" id="PTHR43133">
    <property type="entry name" value="RNA POLYMERASE ECF-TYPE SIGMA FACTO"/>
    <property type="match status" value="1"/>
</dbReference>
<dbReference type="GO" id="GO:0016987">
    <property type="term" value="F:sigma factor activity"/>
    <property type="evidence" value="ECO:0007669"/>
    <property type="project" value="UniProtKB-KW"/>
</dbReference>
<dbReference type="NCBIfam" id="TIGR02937">
    <property type="entry name" value="sigma70-ECF"/>
    <property type="match status" value="1"/>
</dbReference>
<sequence length="226" mass="24818">MTTAVVIGVLAPRLDCADNRLRVGQLVVIGRPDALRFGAMSGSAQSGDDLDALVCLVGRGDVDAFVAFYDRTRTRVFGLIVRLLRDPGYSEDTTQEVYLQVWRNAAQFDPAAGSALAWLMTLAHRRAVDRVRSEEAATRRDLRYGAASGEPAADVVAESAIQRDEARRVADCLQSLTDLQRQCIELAYYRGLTYVEVSQRLAATLPTVKSRMRDALRGLRTCLGVP</sequence>
<dbReference type="KEGG" id="mhev:MHEL_43180"/>
<accession>A0A7I7TCJ5</accession>
<keyword evidence="3" id="KW-0731">Sigma factor</keyword>
<dbReference type="Gene3D" id="1.10.1740.10">
    <property type="match status" value="1"/>
</dbReference>
<dbReference type="Pfam" id="PF04542">
    <property type="entry name" value="Sigma70_r2"/>
    <property type="match status" value="1"/>
</dbReference>
<dbReference type="InterPro" id="IPR013325">
    <property type="entry name" value="RNA_pol_sigma_r2"/>
</dbReference>
<dbReference type="InterPro" id="IPR013324">
    <property type="entry name" value="RNA_pol_sigma_r3/r4-like"/>
</dbReference>
<evidence type="ECO:0000256" key="4">
    <source>
        <dbReference type="ARBA" id="ARBA00023125"/>
    </source>
</evidence>
<dbReference type="SUPFAM" id="SSF88946">
    <property type="entry name" value="Sigma2 domain of RNA polymerase sigma factors"/>
    <property type="match status" value="1"/>
</dbReference>
<name>A0A7I7TCJ5_9MYCO</name>
<organism evidence="8 9">
    <name type="scientific">Mycolicibacterium helvum</name>
    <dbReference type="NCBI Taxonomy" id="1534349"/>
    <lineage>
        <taxon>Bacteria</taxon>
        <taxon>Bacillati</taxon>
        <taxon>Actinomycetota</taxon>
        <taxon>Actinomycetes</taxon>
        <taxon>Mycobacteriales</taxon>
        <taxon>Mycobacteriaceae</taxon>
        <taxon>Mycolicibacterium</taxon>
    </lineage>
</organism>
<gene>
    <name evidence="8" type="primary">sigK</name>
    <name evidence="8" type="ORF">MHEL_43180</name>
</gene>
<dbReference type="Gene3D" id="1.10.10.10">
    <property type="entry name" value="Winged helix-like DNA-binding domain superfamily/Winged helix DNA-binding domain"/>
    <property type="match status" value="1"/>
</dbReference>
<dbReference type="CDD" id="cd06171">
    <property type="entry name" value="Sigma70_r4"/>
    <property type="match status" value="1"/>
</dbReference>
<dbReference type="InterPro" id="IPR007627">
    <property type="entry name" value="RNA_pol_sigma70_r2"/>
</dbReference>
<feature type="domain" description="RNA polymerase sigma-70 region 2" evidence="6">
    <location>
        <begin position="68"/>
        <end position="134"/>
    </location>
</feature>
<dbReference type="SUPFAM" id="SSF88659">
    <property type="entry name" value="Sigma3 and sigma4 domains of RNA polymerase sigma factors"/>
    <property type="match status" value="1"/>
</dbReference>
<evidence type="ECO:0000256" key="2">
    <source>
        <dbReference type="ARBA" id="ARBA00023015"/>
    </source>
</evidence>
<keyword evidence="2" id="KW-0805">Transcription regulation</keyword>
<dbReference type="EMBL" id="AP022596">
    <property type="protein sequence ID" value="BBY66075.1"/>
    <property type="molecule type" value="Genomic_DNA"/>
</dbReference>
<dbReference type="RefSeq" id="WP_425563438.1">
    <property type="nucleotide sequence ID" value="NZ_BAABEL010000012.1"/>
</dbReference>
<comment type="similarity">
    <text evidence="1">Belongs to the sigma-70 factor family. ECF subfamily.</text>
</comment>
<proteinExistence type="inferred from homology"/>
<evidence type="ECO:0000313" key="8">
    <source>
        <dbReference type="EMBL" id="BBY66075.1"/>
    </source>
</evidence>
<evidence type="ECO:0000256" key="1">
    <source>
        <dbReference type="ARBA" id="ARBA00010641"/>
    </source>
</evidence>
<reference evidence="8 9" key="1">
    <citation type="journal article" date="2019" name="Emerg. Microbes Infect.">
        <title>Comprehensive subspecies identification of 175 nontuberculous mycobacteria species based on 7547 genomic profiles.</title>
        <authorList>
            <person name="Matsumoto Y."/>
            <person name="Kinjo T."/>
            <person name="Motooka D."/>
            <person name="Nabeya D."/>
            <person name="Jung N."/>
            <person name="Uechi K."/>
            <person name="Horii T."/>
            <person name="Iida T."/>
            <person name="Fujita J."/>
            <person name="Nakamura S."/>
        </authorList>
    </citation>
    <scope>NUCLEOTIDE SEQUENCE [LARGE SCALE GENOMIC DNA]</scope>
    <source>
        <strain evidence="8 9">JCM 30396</strain>
    </source>
</reference>
<dbReference type="Proteomes" id="UP000467148">
    <property type="component" value="Chromosome"/>
</dbReference>
<dbReference type="Pfam" id="PF04545">
    <property type="entry name" value="Sigma70_r4"/>
    <property type="match status" value="1"/>
</dbReference>
<dbReference type="NCBIfam" id="NF007228">
    <property type="entry name" value="PRK09646.1"/>
    <property type="match status" value="1"/>
</dbReference>
<evidence type="ECO:0000256" key="3">
    <source>
        <dbReference type="ARBA" id="ARBA00023082"/>
    </source>
</evidence>